<dbReference type="Proteomes" id="UP000708208">
    <property type="component" value="Unassembled WGS sequence"/>
</dbReference>
<dbReference type="InterPro" id="IPR015213">
    <property type="entry name" value="Cholesterol_OX_subst-bd"/>
</dbReference>
<keyword evidence="3" id="KW-1185">Reference proteome</keyword>
<evidence type="ECO:0000313" key="3">
    <source>
        <dbReference type="Proteomes" id="UP000708208"/>
    </source>
</evidence>
<name>A0A8J2LPD8_9HEXA</name>
<protein>
    <recommendedName>
        <fullName evidence="1">Cholesterol oxidase substrate-binding domain-containing protein</fullName>
    </recommendedName>
</protein>
<dbReference type="AlphaFoldDB" id="A0A8J2LPD8"/>
<evidence type="ECO:0000313" key="2">
    <source>
        <dbReference type="EMBL" id="CAG7826894.1"/>
    </source>
</evidence>
<comment type="caution">
    <text evidence="2">The sequence shown here is derived from an EMBL/GenBank/DDBJ whole genome shotgun (WGS) entry which is preliminary data.</text>
</comment>
<gene>
    <name evidence="2" type="ORF">AFUS01_LOCUS36924</name>
</gene>
<proteinExistence type="predicted"/>
<evidence type="ECO:0000259" key="1">
    <source>
        <dbReference type="Pfam" id="PF09129"/>
    </source>
</evidence>
<feature type="domain" description="Cholesterol oxidase substrate-binding" evidence="1">
    <location>
        <begin position="3"/>
        <end position="88"/>
    </location>
</feature>
<dbReference type="Pfam" id="PF09129">
    <property type="entry name" value="Chol_subst-bind"/>
    <property type="match status" value="1"/>
</dbReference>
<organism evidence="2 3">
    <name type="scientific">Allacma fusca</name>
    <dbReference type="NCBI Taxonomy" id="39272"/>
    <lineage>
        <taxon>Eukaryota</taxon>
        <taxon>Metazoa</taxon>
        <taxon>Ecdysozoa</taxon>
        <taxon>Arthropoda</taxon>
        <taxon>Hexapoda</taxon>
        <taxon>Collembola</taxon>
        <taxon>Symphypleona</taxon>
        <taxon>Sminthuridae</taxon>
        <taxon>Allacma</taxon>
    </lineage>
</organism>
<sequence length="91" mass="10655">SSPEAETTTEFFHVMENFILDNFNTYWSVVRVEWSSGWSFTKRSPWANTGLTRKLKKLGAFSDWDYAVGVIQKLDPWAVFSDSFINEILFY</sequence>
<reference evidence="2" key="1">
    <citation type="submission" date="2021-06" db="EMBL/GenBank/DDBJ databases">
        <authorList>
            <person name="Hodson N. C."/>
            <person name="Mongue J. A."/>
            <person name="Jaron S. K."/>
        </authorList>
    </citation>
    <scope>NUCLEOTIDE SEQUENCE</scope>
</reference>
<accession>A0A8J2LPD8</accession>
<feature type="non-terminal residue" evidence="2">
    <location>
        <position position="1"/>
    </location>
</feature>
<dbReference type="EMBL" id="CAJVCH010541516">
    <property type="protein sequence ID" value="CAG7826894.1"/>
    <property type="molecule type" value="Genomic_DNA"/>
</dbReference>